<protein>
    <submittedName>
        <fullName evidence="2">Uncharacterized protein</fullName>
    </submittedName>
</protein>
<dbReference type="GeneID" id="54363309"/>
<reference evidence="2" key="2">
    <citation type="submission" date="2020-04" db="EMBL/GenBank/DDBJ databases">
        <authorList>
            <consortium name="NCBI Genome Project"/>
        </authorList>
    </citation>
    <scope>NUCLEOTIDE SEQUENCE</scope>
    <source>
        <strain evidence="2">CBS 342.82</strain>
    </source>
</reference>
<evidence type="ECO:0000313" key="1">
    <source>
        <dbReference type="Proteomes" id="UP000504637"/>
    </source>
</evidence>
<dbReference type="AlphaFoldDB" id="A0A6J3LWZ5"/>
<dbReference type="Proteomes" id="UP000504637">
    <property type="component" value="Unplaced"/>
</dbReference>
<reference evidence="2" key="3">
    <citation type="submission" date="2025-08" db="UniProtKB">
        <authorList>
            <consortium name="RefSeq"/>
        </authorList>
    </citation>
    <scope>IDENTIFICATION</scope>
    <source>
        <strain evidence="2">CBS 342.82</strain>
    </source>
</reference>
<reference evidence="2" key="1">
    <citation type="submission" date="2020-01" db="EMBL/GenBank/DDBJ databases">
        <authorList>
            <consortium name="DOE Joint Genome Institute"/>
            <person name="Haridas S."/>
            <person name="Albert R."/>
            <person name="Binder M."/>
            <person name="Bloem J."/>
            <person name="Labutti K."/>
            <person name="Salamov A."/>
            <person name="Andreopoulos B."/>
            <person name="Baker S.E."/>
            <person name="Barry K."/>
            <person name="Bills G."/>
            <person name="Bluhm B.H."/>
            <person name="Cannon C."/>
            <person name="Castanera R."/>
            <person name="Culley D.E."/>
            <person name="Daum C."/>
            <person name="Ezra D."/>
            <person name="Gonzalez J.B."/>
            <person name="Henrissat B."/>
            <person name="Kuo A."/>
            <person name="Liang C."/>
            <person name="Lipzen A."/>
            <person name="Lutzoni F."/>
            <person name="Magnuson J."/>
            <person name="Mondo S."/>
            <person name="Nolan M."/>
            <person name="Ohm R."/>
            <person name="Pangilinan J."/>
            <person name="Park H.-J."/>
            <person name="Ramirez L."/>
            <person name="Alfaro M."/>
            <person name="Sun H."/>
            <person name="Tritt A."/>
            <person name="Yoshinaga Y."/>
            <person name="Zwiers L.-H."/>
            <person name="Turgeon B.G."/>
            <person name="Goodwin S.B."/>
            <person name="Spatafora J.W."/>
            <person name="Crous P.W."/>
            <person name="Grigoriev I.V."/>
        </authorList>
    </citation>
    <scope>NUCLEOTIDE SEQUENCE</scope>
    <source>
        <strain evidence="2">CBS 342.82</strain>
    </source>
</reference>
<gene>
    <name evidence="2" type="ORF">K489DRAFT_383068</name>
</gene>
<evidence type="ECO:0000313" key="2">
    <source>
        <dbReference type="RefSeq" id="XP_033457312.1"/>
    </source>
</evidence>
<keyword evidence="1" id="KW-1185">Reference proteome</keyword>
<dbReference type="RefSeq" id="XP_033457312.1">
    <property type="nucleotide sequence ID" value="XM_033605509.1"/>
</dbReference>
<name>A0A6J3LWZ5_9PEZI</name>
<sequence>MRMPPYRFMKTVGCGDASIQAHHLSLLLAVVSHPLSPTLSLDTEDRVDRDLWPQSAHLALMKNAAGKAIIM</sequence>
<accession>A0A6J3LWZ5</accession>
<organism evidence="2">
    <name type="scientific">Dissoconium aciculare CBS 342.82</name>
    <dbReference type="NCBI Taxonomy" id="1314786"/>
    <lineage>
        <taxon>Eukaryota</taxon>
        <taxon>Fungi</taxon>
        <taxon>Dikarya</taxon>
        <taxon>Ascomycota</taxon>
        <taxon>Pezizomycotina</taxon>
        <taxon>Dothideomycetes</taxon>
        <taxon>Dothideomycetidae</taxon>
        <taxon>Mycosphaerellales</taxon>
        <taxon>Dissoconiaceae</taxon>
        <taxon>Dissoconium</taxon>
    </lineage>
</organism>
<proteinExistence type="predicted"/>